<keyword evidence="9" id="KW-1185">Reference proteome</keyword>
<dbReference type="NCBIfam" id="TIGR00350">
    <property type="entry name" value="lytR_cpsA_psr"/>
    <property type="match status" value="1"/>
</dbReference>
<dbReference type="RefSeq" id="WP_244715654.1">
    <property type="nucleotide sequence ID" value="NZ_CP095072.1"/>
</dbReference>
<feature type="compositionally biased region" description="Polar residues" evidence="5">
    <location>
        <begin position="338"/>
        <end position="349"/>
    </location>
</feature>
<keyword evidence="4 6" id="KW-1133">Transmembrane helix</keyword>
<gene>
    <name evidence="8" type="ORF">MUN88_12870</name>
</gene>
<protein>
    <submittedName>
        <fullName evidence="8">LCP family protein</fullName>
    </submittedName>
</protein>
<evidence type="ECO:0000313" key="9">
    <source>
        <dbReference type="Proteomes" id="UP000831782"/>
    </source>
</evidence>
<reference evidence="8 9" key="1">
    <citation type="submission" date="2022-04" db="EMBL/GenBank/DDBJ databases">
        <title>Gracilibacillus sp. isolated from saltern.</title>
        <authorList>
            <person name="Won M."/>
            <person name="Lee C.-M."/>
            <person name="Woen H.-Y."/>
            <person name="Kwon S.-W."/>
        </authorList>
    </citation>
    <scope>NUCLEOTIDE SEQUENCE [LARGE SCALE GENOMIC DNA]</scope>
    <source>
        <strain evidence="8 9">SSWR10-1</strain>
    </source>
</reference>
<comment type="similarity">
    <text evidence="1">Belongs to the LytR/CpsA/Psr (LCP) family.</text>
</comment>
<dbReference type="Pfam" id="PF03816">
    <property type="entry name" value="LytR_cpsA_psr"/>
    <property type="match status" value="1"/>
</dbReference>
<keyword evidence="6" id="KW-0472">Membrane</keyword>
<name>A0ABY4ESD7_9BACI</name>
<dbReference type="InterPro" id="IPR050922">
    <property type="entry name" value="LytR/CpsA/Psr_CW_biosynth"/>
</dbReference>
<evidence type="ECO:0000256" key="4">
    <source>
        <dbReference type="ARBA" id="ARBA00022989"/>
    </source>
</evidence>
<dbReference type="Proteomes" id="UP000831782">
    <property type="component" value="Chromosome"/>
</dbReference>
<dbReference type="InterPro" id="IPR004474">
    <property type="entry name" value="LytR_CpsA_psr"/>
</dbReference>
<proteinExistence type="inferred from homology"/>
<accession>A0ABY4ESD7</accession>
<dbReference type="PANTHER" id="PTHR33392:SF10">
    <property type="entry name" value="POLYISOPRENYL-TEICHOIC ACID--PEPTIDOGLYCAN TEICHOIC ACID TRANSFERASE TAGV"/>
    <property type="match status" value="1"/>
</dbReference>
<keyword evidence="3" id="KW-0735">Signal-anchor</keyword>
<evidence type="ECO:0000256" key="6">
    <source>
        <dbReference type="SAM" id="Phobius"/>
    </source>
</evidence>
<dbReference type="Gene3D" id="3.40.630.190">
    <property type="entry name" value="LCP protein"/>
    <property type="match status" value="1"/>
</dbReference>
<evidence type="ECO:0000313" key="8">
    <source>
        <dbReference type="EMBL" id="UOQ46981.1"/>
    </source>
</evidence>
<keyword evidence="2 6" id="KW-0812">Transmembrane</keyword>
<sequence length="349" mass="39165">MAEFRTDKRKKKKSWKKRILWFLLFIVLVIIAFGVYILTNVFGAAQDSHEELNRPEGKSEKREEAVTIGDDPISILLIGVEDYETDGKNGRADTQIVVTLNPDTEQMTMTSVPRDTQVEFTEEEAGQYAGSHKINAAYTYGSITGYGANKLTVEKVEEELDIPIDEYVTVNFDGFKEIVDALGGVTVDIKEPFWEKNFYDNDARIYFEKGTKKLDGEEALAFVRMRKRDVNAIYSREERQRQFIQASIDQAISAGTLFKVGEISDILGENITTSLSATEIYQLQQSYSSMNASGIKTYEIEGSDQVIGGSYYFVPTEEGLRTASQQLKSELGLAEPTEGSTSENQTTTE</sequence>
<feature type="domain" description="Cell envelope-related transcriptional attenuator" evidence="7">
    <location>
        <begin position="91"/>
        <end position="251"/>
    </location>
</feature>
<feature type="region of interest" description="Disordered" evidence="5">
    <location>
        <begin position="328"/>
        <end position="349"/>
    </location>
</feature>
<evidence type="ECO:0000259" key="7">
    <source>
        <dbReference type="Pfam" id="PF03816"/>
    </source>
</evidence>
<feature type="transmembrane region" description="Helical" evidence="6">
    <location>
        <begin position="20"/>
        <end position="38"/>
    </location>
</feature>
<organism evidence="8 9">
    <name type="scientific">Gracilibacillus caseinilyticus</name>
    <dbReference type="NCBI Taxonomy" id="2932256"/>
    <lineage>
        <taxon>Bacteria</taxon>
        <taxon>Bacillati</taxon>
        <taxon>Bacillota</taxon>
        <taxon>Bacilli</taxon>
        <taxon>Bacillales</taxon>
        <taxon>Bacillaceae</taxon>
        <taxon>Gracilibacillus</taxon>
    </lineage>
</organism>
<dbReference type="EMBL" id="CP095072">
    <property type="protein sequence ID" value="UOQ46981.1"/>
    <property type="molecule type" value="Genomic_DNA"/>
</dbReference>
<evidence type="ECO:0000256" key="1">
    <source>
        <dbReference type="ARBA" id="ARBA00006068"/>
    </source>
</evidence>
<evidence type="ECO:0000256" key="5">
    <source>
        <dbReference type="SAM" id="MobiDB-lite"/>
    </source>
</evidence>
<evidence type="ECO:0000256" key="3">
    <source>
        <dbReference type="ARBA" id="ARBA00022968"/>
    </source>
</evidence>
<dbReference type="PANTHER" id="PTHR33392">
    <property type="entry name" value="POLYISOPRENYL-TEICHOIC ACID--PEPTIDOGLYCAN TEICHOIC ACID TRANSFERASE TAGU"/>
    <property type="match status" value="1"/>
</dbReference>
<evidence type="ECO:0000256" key="2">
    <source>
        <dbReference type="ARBA" id="ARBA00022692"/>
    </source>
</evidence>